<protein>
    <recommendedName>
        <fullName evidence="5">EGF-like domain-containing protein</fullName>
    </recommendedName>
</protein>
<dbReference type="PROSITE" id="PS00022">
    <property type="entry name" value="EGF_1"/>
    <property type="match status" value="1"/>
</dbReference>
<evidence type="ECO:0000256" key="2">
    <source>
        <dbReference type="PROSITE-ProRule" id="PRU00076"/>
    </source>
</evidence>
<feature type="region of interest" description="Disordered" evidence="3">
    <location>
        <begin position="422"/>
        <end position="454"/>
    </location>
</feature>
<dbReference type="PANTHER" id="PTHR33834">
    <property type="entry name" value="SIGNALING PEPTIDE TAXIMIN 2"/>
    <property type="match status" value="1"/>
</dbReference>
<proteinExistence type="inferred from homology"/>
<dbReference type="Pfam" id="PF00024">
    <property type="entry name" value="PAN_1"/>
    <property type="match status" value="1"/>
</dbReference>
<comment type="caution">
    <text evidence="2">Lacks conserved residue(s) required for the propagation of feature annotation.</text>
</comment>
<evidence type="ECO:0000256" key="1">
    <source>
        <dbReference type="ARBA" id="ARBA00006373"/>
    </source>
</evidence>
<dbReference type="PANTHER" id="PTHR33834:SF2">
    <property type="entry name" value="SIGNALING PEPTIDE TAXIMIN 1"/>
    <property type="match status" value="1"/>
</dbReference>
<feature type="domain" description="EGF-like" evidence="5">
    <location>
        <begin position="178"/>
        <end position="214"/>
    </location>
</feature>
<dbReference type="PROSITE" id="PS50026">
    <property type="entry name" value="EGF_3"/>
    <property type="match status" value="1"/>
</dbReference>
<evidence type="ECO:0000259" key="5">
    <source>
        <dbReference type="PROSITE" id="PS50026"/>
    </source>
</evidence>
<keyword evidence="4" id="KW-0472">Membrane</keyword>
<feature type="region of interest" description="Disordered" evidence="3">
    <location>
        <begin position="1"/>
        <end position="22"/>
    </location>
</feature>
<dbReference type="InterPro" id="IPR013087">
    <property type="entry name" value="Znf_C2H2_type"/>
</dbReference>
<organism evidence="6 7">
    <name type="scientific">Nematostella vectensis</name>
    <name type="common">Starlet sea anemone</name>
    <dbReference type="NCBI Taxonomy" id="45351"/>
    <lineage>
        <taxon>Eukaryota</taxon>
        <taxon>Metazoa</taxon>
        <taxon>Cnidaria</taxon>
        <taxon>Anthozoa</taxon>
        <taxon>Hexacorallia</taxon>
        <taxon>Actiniaria</taxon>
        <taxon>Edwardsiidae</taxon>
        <taxon>Nematostella</taxon>
    </lineage>
</organism>
<feature type="disulfide bond" evidence="2">
    <location>
        <begin position="204"/>
        <end position="213"/>
    </location>
</feature>
<keyword evidence="7" id="KW-1185">Reference proteome</keyword>
<accession>A7SJW0</accession>
<dbReference type="Proteomes" id="UP000001593">
    <property type="component" value="Unassembled WGS sequence"/>
</dbReference>
<dbReference type="PROSITE" id="PS00028">
    <property type="entry name" value="ZINC_FINGER_C2H2_1"/>
    <property type="match status" value="1"/>
</dbReference>
<keyword evidence="4" id="KW-1133">Transmembrane helix</keyword>
<keyword evidence="2" id="KW-0245">EGF-like domain</keyword>
<keyword evidence="4" id="KW-0812">Transmembrane</keyword>
<evidence type="ECO:0000256" key="3">
    <source>
        <dbReference type="SAM" id="MobiDB-lite"/>
    </source>
</evidence>
<dbReference type="SUPFAM" id="SSF57196">
    <property type="entry name" value="EGF/Laminin"/>
    <property type="match status" value="1"/>
</dbReference>
<dbReference type="PhylomeDB" id="A7SJW0"/>
<name>A7SJW0_NEMVE</name>
<dbReference type="InParanoid" id="A7SJW0"/>
<dbReference type="EMBL" id="DS469681">
    <property type="protein sequence ID" value="EDO36026.1"/>
    <property type="molecule type" value="Genomic_DNA"/>
</dbReference>
<dbReference type="InterPro" id="IPR003609">
    <property type="entry name" value="Pan_app"/>
</dbReference>
<evidence type="ECO:0000313" key="7">
    <source>
        <dbReference type="Proteomes" id="UP000001593"/>
    </source>
</evidence>
<keyword evidence="2" id="KW-1015">Disulfide bond</keyword>
<dbReference type="HOGENOM" id="CLU_499962_0_0_1"/>
<feature type="compositionally biased region" description="Polar residues" evidence="3">
    <location>
        <begin position="1"/>
        <end position="15"/>
    </location>
</feature>
<comment type="similarity">
    <text evidence="1">Belongs to the EGF domain peptide family.</text>
</comment>
<dbReference type="InterPro" id="IPR000742">
    <property type="entry name" value="EGF"/>
</dbReference>
<sequence>MTGRTVEQSSNSSFPIPSRQKPGANVRRVLLVDLLRQPGRVRVALEQPKDDKEIFKPEELDKKITDPTIIKNCEDEDDDQSEQGSYNDDSHGVEDFSRDAVFTATEDEYLDLLVIKTVTTPRPFDCNLYCLAEPDCQSTNYHPPTRMCELCNHTFASRPGCKVHKPGYIHFDCDKSPPPNPCNDETCKNGGTCNSTCTENLCICLPNTTGMLCEQFTGNATPSSCKEVYDRGLKKDAAYILNMENRSVEIYCYLTVIDGCGDGGWTLAMKADGAKATFLYESPLWTNKLAYNPSAGLTGFDNQETKLPSYWATPFTKICIGFKVGATLKSMIIPYTATSFYDIIADGNQRGVTPIGKTAWRALIAGSSMQAYCNREGFNVAGGLRVGVISNNENDCLSLDSMPSKCENLRVARKRHILEKKRKERAMSTSDGSEELAKLVQGPGPESHSEKNASRRGRSCWGYCCRCCRCLAGVLLFPVVLLLSILGGIVWLLLCPLRCCSPCISPLIDLVVQLLTLPLKLFRWIAGATEEDEKDDAPSKGDPEK</sequence>
<reference evidence="6 7" key="1">
    <citation type="journal article" date="2007" name="Science">
        <title>Sea anemone genome reveals ancestral eumetazoan gene repertoire and genomic organization.</title>
        <authorList>
            <person name="Putnam N.H."/>
            <person name="Srivastava M."/>
            <person name="Hellsten U."/>
            <person name="Dirks B."/>
            <person name="Chapman J."/>
            <person name="Salamov A."/>
            <person name="Terry A."/>
            <person name="Shapiro H."/>
            <person name="Lindquist E."/>
            <person name="Kapitonov V.V."/>
            <person name="Jurka J."/>
            <person name="Genikhovich G."/>
            <person name="Grigoriev I.V."/>
            <person name="Lucas S.M."/>
            <person name="Steele R.E."/>
            <person name="Finnerty J.R."/>
            <person name="Technau U."/>
            <person name="Martindale M.Q."/>
            <person name="Rokhsar D.S."/>
        </authorList>
    </citation>
    <scope>NUCLEOTIDE SEQUENCE [LARGE SCALE GENOMIC DNA]</scope>
    <source>
        <strain evidence="7">CH2 X CH6</strain>
    </source>
</reference>
<gene>
    <name evidence="6" type="ORF">NEMVEDRAFT_v1g213403</name>
</gene>
<feature type="transmembrane region" description="Helical" evidence="4">
    <location>
        <begin position="471"/>
        <end position="494"/>
    </location>
</feature>
<evidence type="ECO:0000313" key="6">
    <source>
        <dbReference type="EMBL" id="EDO36026.1"/>
    </source>
</evidence>
<feature type="region of interest" description="Disordered" evidence="3">
    <location>
        <begin position="66"/>
        <end position="93"/>
    </location>
</feature>
<evidence type="ECO:0000256" key="4">
    <source>
        <dbReference type="SAM" id="Phobius"/>
    </source>
</evidence>
<dbReference type="AlphaFoldDB" id="A7SJW0"/>
<dbReference type="InterPro" id="IPR055283">
    <property type="entry name" value="TAXIMIN_1/2"/>
</dbReference>